<dbReference type="InterPro" id="IPR007345">
    <property type="entry name" value="Polysacch_pyruvyl_Trfase"/>
</dbReference>
<protein>
    <recommendedName>
        <fullName evidence="1">Polysaccharide pyruvyl transferase domain-containing protein</fullName>
    </recommendedName>
</protein>
<name>A3ISM4_9CHRO</name>
<dbReference type="Proteomes" id="UP000003781">
    <property type="component" value="Unassembled WGS sequence"/>
</dbReference>
<dbReference type="RefSeq" id="WP_008276377.1">
    <property type="nucleotide sequence ID" value="NZ_AAXW01000023.1"/>
</dbReference>
<reference evidence="2 3" key="1">
    <citation type="submission" date="2007-03" db="EMBL/GenBank/DDBJ databases">
        <authorList>
            <person name="Stal L."/>
            <person name="Ferriera S."/>
            <person name="Johnson J."/>
            <person name="Kravitz S."/>
            <person name="Beeson K."/>
            <person name="Sutton G."/>
            <person name="Rogers Y.-H."/>
            <person name="Friedman R."/>
            <person name="Frazier M."/>
            <person name="Venter J.C."/>
        </authorList>
    </citation>
    <scope>NUCLEOTIDE SEQUENCE [LARGE SCALE GENOMIC DNA]</scope>
    <source>
        <strain evidence="2 3">CCY0110</strain>
    </source>
</reference>
<evidence type="ECO:0000313" key="2">
    <source>
        <dbReference type="EMBL" id="EAZ90594.1"/>
    </source>
</evidence>
<evidence type="ECO:0000259" key="1">
    <source>
        <dbReference type="Pfam" id="PF04230"/>
    </source>
</evidence>
<dbReference type="PANTHER" id="PTHR36836">
    <property type="entry name" value="COLANIC ACID BIOSYNTHESIS PROTEIN WCAK"/>
    <property type="match status" value="1"/>
</dbReference>
<sequence>MKVVITGITGMRNRGVEAIITPTIEQLRKRQQDIEINILTQTPDYDQIRLNPYGVNLQLEKKHLQTKTTPPSRKKRLLSKLLPGYGLPKTKLIPSSSLLRNASAVIASGGDVFSPEYPITPHLKPLKLALDVGTPVIFLAQSISPYKREEDAEEWLEVARYSKLITVREYLTYNYLTKDLGLSTDLVKLTADPAFLLTPAPQDHINNLLKGYGISGERPLVALGTSQGICNYTSSTLDYDKHLRSWQKIIEMIVNELDAEVIIIPHVQEIRAGNDDRILGSQLLRILDYNPRVHLAGCDHTASEFKGIIAQCELVISERTHAAIAGLSSGVCTVAVGYSIKSKGISAELIGEDKFKEGLLISVEDFLNPKIVCEAVNNSWKKRNQIKQIIKKRLPNIQERAFKNFDLIINNH</sequence>
<proteinExistence type="predicted"/>
<comment type="caution">
    <text evidence="2">The sequence shown here is derived from an EMBL/GenBank/DDBJ whole genome shotgun (WGS) entry which is preliminary data.</text>
</comment>
<dbReference type="eggNOG" id="COG2327">
    <property type="taxonomic scope" value="Bacteria"/>
</dbReference>
<dbReference type="EMBL" id="AAXW01000023">
    <property type="protein sequence ID" value="EAZ90594.1"/>
    <property type="molecule type" value="Genomic_DNA"/>
</dbReference>
<evidence type="ECO:0000313" key="3">
    <source>
        <dbReference type="Proteomes" id="UP000003781"/>
    </source>
</evidence>
<gene>
    <name evidence="2" type="ORF">CY0110_20393</name>
</gene>
<dbReference type="Pfam" id="PF04230">
    <property type="entry name" value="PS_pyruv_trans"/>
    <property type="match status" value="1"/>
</dbReference>
<feature type="domain" description="Polysaccharide pyruvyl transferase" evidence="1">
    <location>
        <begin position="17"/>
        <end position="339"/>
    </location>
</feature>
<organism evidence="2 3">
    <name type="scientific">Crocosphaera chwakensis CCY0110</name>
    <dbReference type="NCBI Taxonomy" id="391612"/>
    <lineage>
        <taxon>Bacteria</taxon>
        <taxon>Bacillati</taxon>
        <taxon>Cyanobacteriota</taxon>
        <taxon>Cyanophyceae</taxon>
        <taxon>Oscillatoriophycideae</taxon>
        <taxon>Chroococcales</taxon>
        <taxon>Aphanothecaceae</taxon>
        <taxon>Crocosphaera</taxon>
        <taxon>Crocosphaera chwakensis</taxon>
    </lineage>
</organism>
<dbReference type="OrthoDB" id="419704at2"/>
<keyword evidence="3" id="KW-1185">Reference proteome</keyword>
<dbReference type="PANTHER" id="PTHR36836:SF1">
    <property type="entry name" value="COLANIC ACID BIOSYNTHESIS PROTEIN WCAK"/>
    <property type="match status" value="1"/>
</dbReference>
<accession>A3ISM4</accession>
<dbReference type="AlphaFoldDB" id="A3ISM4"/>